<dbReference type="SUPFAM" id="SSF46689">
    <property type="entry name" value="Homeodomain-like"/>
    <property type="match status" value="2"/>
</dbReference>
<dbReference type="RefSeq" id="WP_172611829.1">
    <property type="nucleotide sequence ID" value="NZ_CP053746.1"/>
</dbReference>
<dbReference type="Gene3D" id="1.10.10.60">
    <property type="entry name" value="Homeodomain-like"/>
    <property type="match status" value="2"/>
</dbReference>
<keyword evidence="1" id="KW-0805">Transcription regulation</keyword>
<feature type="domain" description="HTH araC/xylS-type" evidence="3">
    <location>
        <begin position="185"/>
        <end position="283"/>
    </location>
</feature>
<dbReference type="Proteomes" id="UP000501989">
    <property type="component" value="Chromosome"/>
</dbReference>
<dbReference type="InterPro" id="IPR009594">
    <property type="entry name" value="Tscrpt_reg_HTH_AraC_N"/>
</dbReference>
<dbReference type="PROSITE" id="PS01124">
    <property type="entry name" value="HTH_ARAC_FAMILY_2"/>
    <property type="match status" value="1"/>
</dbReference>
<proteinExistence type="predicted"/>
<dbReference type="KEGG" id="pgg:FX982_03555"/>
<evidence type="ECO:0000256" key="1">
    <source>
        <dbReference type="ARBA" id="ARBA00023015"/>
    </source>
</evidence>
<dbReference type="AlphaFoldDB" id="A0A6M8MKY4"/>
<protein>
    <submittedName>
        <fullName evidence="4">HTH-type transcriptional activator RhaS</fullName>
    </submittedName>
</protein>
<organism evidence="4 5">
    <name type="scientific">Pseudomonas graminis</name>
    <dbReference type="NCBI Taxonomy" id="158627"/>
    <lineage>
        <taxon>Bacteria</taxon>
        <taxon>Pseudomonadati</taxon>
        <taxon>Pseudomonadota</taxon>
        <taxon>Gammaproteobacteria</taxon>
        <taxon>Pseudomonadales</taxon>
        <taxon>Pseudomonadaceae</taxon>
        <taxon>Pseudomonas</taxon>
    </lineage>
</organism>
<keyword evidence="5" id="KW-1185">Reference proteome</keyword>
<name>A0A6M8MKY4_9PSED</name>
<dbReference type="InterPro" id="IPR018060">
    <property type="entry name" value="HTH_AraC"/>
</dbReference>
<dbReference type="GO" id="GO:0043565">
    <property type="term" value="F:sequence-specific DNA binding"/>
    <property type="evidence" value="ECO:0007669"/>
    <property type="project" value="InterPro"/>
</dbReference>
<dbReference type="SMART" id="SM00342">
    <property type="entry name" value="HTH_ARAC"/>
    <property type="match status" value="1"/>
</dbReference>
<dbReference type="InterPro" id="IPR009057">
    <property type="entry name" value="Homeodomain-like_sf"/>
</dbReference>
<reference evidence="5" key="1">
    <citation type="submission" date="2019-12" db="EMBL/GenBank/DDBJ databases">
        <title>Endophytic bacteria associated with Panax ginseng seedlings.</title>
        <authorList>
            <person name="Park J.M."/>
            <person name="Shin R."/>
            <person name="Jo S.H."/>
        </authorList>
    </citation>
    <scope>NUCLEOTIDE SEQUENCE [LARGE SCALE GENOMIC DNA]</scope>
    <source>
        <strain evidence="5">PgKB30</strain>
    </source>
</reference>
<evidence type="ECO:0000256" key="2">
    <source>
        <dbReference type="ARBA" id="ARBA00023163"/>
    </source>
</evidence>
<dbReference type="Pfam" id="PF06719">
    <property type="entry name" value="AraC_N"/>
    <property type="match status" value="1"/>
</dbReference>
<evidence type="ECO:0000313" key="4">
    <source>
        <dbReference type="EMBL" id="QKF52566.1"/>
    </source>
</evidence>
<keyword evidence="2" id="KW-0804">Transcription</keyword>
<sequence length="305" mass="34345">MQTPIAELRRIVTSARNTWTDTGLPRVAMVCAEACPDQVYQPMLHLVLQGTKTLSIGEEVLRYTAGRYFLVPVDVPATGQIHPEAADQPYLAVSLALDLEVIATLLMNVNTTPAAAQNVCFQAVRAPDEMLDAWVRMLRLVDRPNEAPVLAPMIEREILYRALQGPLGGVLRDMARPDGRMTQIRRVTQWIGEHYTEPLRVEPLALMAEMSVAAFYRHFKSVTAMTPLQYQKRLRLLRARWLLLFDTLDATSIAYRVGYESASQFSREYARLFGLPPARDAARFRPPFAAAGQITTPNRSLLPRR</sequence>
<dbReference type="PANTHER" id="PTHR43436:SF1">
    <property type="entry name" value="TRANSCRIPTIONAL REGULATORY PROTEIN"/>
    <property type="match status" value="1"/>
</dbReference>
<dbReference type="EMBL" id="CP053746">
    <property type="protein sequence ID" value="QKF52566.1"/>
    <property type="molecule type" value="Genomic_DNA"/>
</dbReference>
<dbReference type="Pfam" id="PF12833">
    <property type="entry name" value="HTH_18"/>
    <property type="match status" value="1"/>
</dbReference>
<dbReference type="PANTHER" id="PTHR43436">
    <property type="entry name" value="ARAC-FAMILY TRANSCRIPTIONAL REGULATOR"/>
    <property type="match status" value="1"/>
</dbReference>
<dbReference type="GO" id="GO:0003700">
    <property type="term" value="F:DNA-binding transcription factor activity"/>
    <property type="evidence" value="ECO:0007669"/>
    <property type="project" value="InterPro"/>
</dbReference>
<gene>
    <name evidence="4" type="ORF">FX982_03555</name>
</gene>
<evidence type="ECO:0000259" key="3">
    <source>
        <dbReference type="PROSITE" id="PS01124"/>
    </source>
</evidence>
<evidence type="ECO:0000313" key="5">
    <source>
        <dbReference type="Proteomes" id="UP000501989"/>
    </source>
</evidence>
<accession>A0A6M8MKY4</accession>